<evidence type="ECO:0000313" key="3">
    <source>
        <dbReference type="EMBL" id="SES23981.1"/>
    </source>
</evidence>
<dbReference type="Pfam" id="PF17829">
    <property type="entry name" value="GH115_C"/>
    <property type="match status" value="1"/>
</dbReference>
<keyword evidence="4" id="KW-1185">Reference proteome</keyword>
<keyword evidence="1 3" id="KW-0378">Hydrolase</keyword>
<dbReference type="STRING" id="390241.SAMN04488023_14716"/>
<dbReference type="GO" id="GO:0016787">
    <property type="term" value="F:hydrolase activity"/>
    <property type="evidence" value="ECO:0007669"/>
    <property type="project" value="UniProtKB-KW"/>
</dbReference>
<sequence length="994" mass="112975">MNHAKEKNKMMKCYNTRSTSILYNVDPISYFVAEPIQYEFKSCIQILALIFFLFTSQVALAQKFEFKSKQNDLSIVYAPDDPKLNSISANLLANDIHAVFGYRPKVYDNLNSAKGKVIIIGTANSILIKGLTTELSSLDGKWESYKLEILSNPVKGINQAMVITGSDVRGTAYGVFSVSEKIGVSPWYWWADVTPVRKKKLLIDVPSFTSAEPTVKYRGIFINDEDWGLQPWAAKTFEPETGDIGPKTYQKVFELLLRLKANLIWPAMHPSTKAFYTYPGNIAMARDFQIIVGSSHAEPMLRNNVGEWDEKNMGHFNYLSNRQKVYEYWESRIKQSRSNNVIYTMGMRGIHDGAMEGVESPERAVPVLENIIKDQRTLLSRHVNPDAAQVPQVLTIYKEVLDNYEAGLKVPEDITLVWPDDNYGYIQRLSNEDEQKRKGGSGVYYHASYWGRPHDYLWLSSTHPGLIREEMTKAYLLGARNLWVINIGDIKPAEYDLQLFTDMAYDITPFIKANDVRVHQQKWLGQIFGPELAPQLNELMWKYYQLAFERRPEFMGWSQTEPTTPTKQSGYNHTAFGDQGQQRVDAYLSLEAQASKLSKHVPSNRKDAWYELIEYPLTGASLINQKFLYADKANLYARQGRKITGYFENLSRGAYERILKLTEKYNDTLANGKWRHMMSMNPRNLPAYDLPKFRPIARQPGLWGALPEGATEVKDKSMLPRFDQNNNQKYFIDLFLLQSSSAKISITPSADWIIPDHKKVELYGKGQFSQQRLWVSVDFSKVPKHSTEGSIEISDGAVRYLIYLPLNYGQDISQSSKRLIFANDHHVSLPAAAYARISAGKNGTWSLLNDLGSTGSSLQALPLEPFLPKAAKDGDHFNSAAFIEYEFQTFQDTSAVVSVFTLPTHPINKALGMRYGLSIDNGPIQIMNFETVGRSEEWKENVLSNSAIRQSPRIWMKAGKHTLKIIKIDPGVILDRIFVDLGSPGLYGVPSQRH</sequence>
<dbReference type="OrthoDB" id="8727830at2"/>
<dbReference type="GO" id="GO:0005975">
    <property type="term" value="P:carbohydrate metabolic process"/>
    <property type="evidence" value="ECO:0007669"/>
    <property type="project" value="UniProtKB-ARBA"/>
</dbReference>
<dbReference type="EMBL" id="FOGG01000047">
    <property type="protein sequence ID" value="SES23981.1"/>
    <property type="molecule type" value="Genomic_DNA"/>
</dbReference>
<gene>
    <name evidence="3" type="ORF">SAMN04488023_14716</name>
</gene>
<dbReference type="Gene3D" id="3.20.20.520">
    <property type="entry name" value="Glycosyl hydrolase family 115"/>
    <property type="match status" value="1"/>
</dbReference>
<dbReference type="PANTHER" id="PTHR37842">
    <property type="match status" value="1"/>
</dbReference>
<name>A0A1H9VR30_9SPHI</name>
<dbReference type="InterPro" id="IPR041437">
    <property type="entry name" value="GH115_C"/>
</dbReference>
<reference evidence="3 4" key="1">
    <citation type="submission" date="2016-10" db="EMBL/GenBank/DDBJ databases">
        <authorList>
            <person name="de Groot N.N."/>
        </authorList>
    </citation>
    <scope>NUCLEOTIDE SEQUENCE [LARGE SCALE GENOMIC DNA]</scope>
    <source>
        <strain evidence="3 4">DSM 18610</strain>
    </source>
</reference>
<dbReference type="InterPro" id="IPR029018">
    <property type="entry name" value="Hex-like_dom2"/>
</dbReference>
<evidence type="ECO:0000259" key="2">
    <source>
        <dbReference type="Pfam" id="PF17829"/>
    </source>
</evidence>
<dbReference type="InterPro" id="IPR031924">
    <property type="entry name" value="GH115"/>
</dbReference>
<dbReference type="PANTHER" id="PTHR37842:SF2">
    <property type="entry name" value="GYLCOSYL HYDROLASE 115 C-TERMINAL DOMAIN-CONTAINING PROTEIN"/>
    <property type="match status" value="1"/>
</dbReference>
<evidence type="ECO:0000313" key="4">
    <source>
        <dbReference type="Proteomes" id="UP000199572"/>
    </source>
</evidence>
<dbReference type="InterPro" id="IPR042301">
    <property type="entry name" value="GH115_sf"/>
</dbReference>
<accession>A0A1H9VR30</accession>
<protein>
    <submittedName>
        <fullName evidence="3">Glycosyl hydrolase family 115</fullName>
    </submittedName>
</protein>
<dbReference type="Gene3D" id="1.20.58.2150">
    <property type="match status" value="1"/>
</dbReference>
<feature type="domain" description="Gylcosyl hydrolase 115 C-terminal" evidence="2">
    <location>
        <begin position="823"/>
        <end position="983"/>
    </location>
</feature>
<dbReference type="AlphaFoldDB" id="A0A1H9VR30"/>
<proteinExistence type="predicted"/>
<dbReference type="Pfam" id="PF15979">
    <property type="entry name" value="Glyco_hydro_115"/>
    <property type="match status" value="1"/>
</dbReference>
<dbReference type="Proteomes" id="UP000199572">
    <property type="component" value="Unassembled WGS sequence"/>
</dbReference>
<dbReference type="Gene3D" id="3.30.379.10">
    <property type="entry name" value="Chitobiase/beta-hexosaminidase domain 2-like"/>
    <property type="match status" value="1"/>
</dbReference>
<evidence type="ECO:0000256" key="1">
    <source>
        <dbReference type="ARBA" id="ARBA00022801"/>
    </source>
</evidence>
<dbReference type="SUPFAM" id="SSF55545">
    <property type="entry name" value="beta-N-acetylhexosaminidase-like domain"/>
    <property type="match status" value="1"/>
</dbReference>
<dbReference type="Gene3D" id="2.60.120.1620">
    <property type="match status" value="1"/>
</dbReference>
<organism evidence="3 4">
    <name type="scientific">Pedobacter rhizosphaerae</name>
    <dbReference type="NCBI Taxonomy" id="390241"/>
    <lineage>
        <taxon>Bacteria</taxon>
        <taxon>Pseudomonadati</taxon>
        <taxon>Bacteroidota</taxon>
        <taxon>Sphingobacteriia</taxon>
        <taxon>Sphingobacteriales</taxon>
        <taxon>Sphingobacteriaceae</taxon>
        <taxon>Pedobacter</taxon>
    </lineage>
</organism>